<sequence length="140" mass="15584">MIDAVSRARWCRIAPLIILIPLLLAAGVVRPVRVSGDRGSSTIWLWAWQKGRIEFINSVTHLPVDISFGVPWRFSGFSVRTDPGTEEYYTAGGYSWNDQLAKEQPGTLSYCSEVGINVTLGEYLFHEQGGCINVSLVWPP</sequence>
<evidence type="ECO:0000313" key="2">
    <source>
        <dbReference type="Proteomes" id="UP000319449"/>
    </source>
</evidence>
<name>A0A562VKF7_9BACT</name>
<comment type="caution">
    <text evidence="1">The sequence shown here is derived from an EMBL/GenBank/DDBJ whole genome shotgun (WGS) entry which is preliminary data.</text>
</comment>
<evidence type="ECO:0000313" key="1">
    <source>
        <dbReference type="EMBL" id="TWJ18360.1"/>
    </source>
</evidence>
<reference evidence="1 2" key="1">
    <citation type="submission" date="2019-07" db="EMBL/GenBank/DDBJ databases">
        <title>Genomic Encyclopedia of Archaeal and Bacterial Type Strains, Phase II (KMG-II): from individual species to whole genera.</title>
        <authorList>
            <person name="Goeker M."/>
        </authorList>
    </citation>
    <scope>NUCLEOTIDE SEQUENCE [LARGE SCALE GENOMIC DNA]</scope>
    <source>
        <strain evidence="1 2">ATCC BAA-1139</strain>
    </source>
</reference>
<gene>
    <name evidence="1" type="ORF">JN12_02580</name>
</gene>
<proteinExistence type="predicted"/>
<organism evidence="1 2">
    <name type="scientific">Geobacter argillaceus</name>
    <dbReference type="NCBI Taxonomy" id="345631"/>
    <lineage>
        <taxon>Bacteria</taxon>
        <taxon>Pseudomonadati</taxon>
        <taxon>Thermodesulfobacteriota</taxon>
        <taxon>Desulfuromonadia</taxon>
        <taxon>Geobacterales</taxon>
        <taxon>Geobacteraceae</taxon>
        <taxon>Geobacter</taxon>
    </lineage>
</organism>
<dbReference type="EMBL" id="VLLN01000016">
    <property type="protein sequence ID" value="TWJ18360.1"/>
    <property type="molecule type" value="Genomic_DNA"/>
</dbReference>
<protein>
    <submittedName>
        <fullName evidence="1">Uncharacterized protein</fullName>
    </submittedName>
</protein>
<keyword evidence="2" id="KW-1185">Reference proteome</keyword>
<dbReference type="Proteomes" id="UP000319449">
    <property type="component" value="Unassembled WGS sequence"/>
</dbReference>
<accession>A0A562VKF7</accession>
<dbReference type="AlphaFoldDB" id="A0A562VKF7"/>